<organism evidence="13 14">
    <name type="scientific">Reticulomyxa filosa</name>
    <dbReference type="NCBI Taxonomy" id="46433"/>
    <lineage>
        <taxon>Eukaryota</taxon>
        <taxon>Sar</taxon>
        <taxon>Rhizaria</taxon>
        <taxon>Retaria</taxon>
        <taxon>Foraminifera</taxon>
        <taxon>Monothalamids</taxon>
        <taxon>Reticulomyxidae</taxon>
        <taxon>Reticulomyxa</taxon>
    </lineage>
</organism>
<evidence type="ECO:0000313" key="14">
    <source>
        <dbReference type="Proteomes" id="UP000023152"/>
    </source>
</evidence>
<keyword evidence="7" id="KW-0378">Hydrolase</keyword>
<feature type="transmembrane region" description="Helical" evidence="11">
    <location>
        <begin position="183"/>
        <end position="201"/>
    </location>
</feature>
<evidence type="ECO:0000256" key="7">
    <source>
        <dbReference type="ARBA" id="ARBA00022801"/>
    </source>
</evidence>
<keyword evidence="9" id="KW-0234">DNA repair</keyword>
<dbReference type="OrthoDB" id="387657at2759"/>
<comment type="cofactor">
    <cofactor evidence="2">
        <name>Mg(2+)</name>
        <dbReference type="ChEBI" id="CHEBI:18420"/>
    </cofactor>
</comment>
<evidence type="ECO:0000256" key="6">
    <source>
        <dbReference type="ARBA" id="ARBA00022763"/>
    </source>
</evidence>
<keyword evidence="10" id="KW-0539">Nucleus</keyword>
<feature type="transmembrane region" description="Helical" evidence="11">
    <location>
        <begin position="12"/>
        <end position="32"/>
    </location>
</feature>
<sequence length="505" mass="59292">MKGLLKPLFQPPSLLSLFLLLCVFGIMEVLVLEHYVTYNQHLCPTLSSASMVSSSRATVDAQDKTKKISVEEYEAAHNKFNKQTKEYLTNKLRVTSASIKELVNQIKLDSMETFKRSHSANRQRTASYLPQPKPYKSCIDLQSSEPNPRSCSNNKDTFIIGLWCHRQEREKNKRRREFMLQKNWIKFTYFVILYVCTYNLWQIQEPVEQRMKAIGQVIEEYDMDIIAFQEIRHIGNNRNNKLQMDMIVEHLNKKDGNSKPWHYVLSPLKFKETNEVEYLGILTKFDVEIVKHSQKNLQSGNKERIIMITTLYFKTIDLLVNVWNVHLGLDALGHCMDAIDIWNWSNDQYSANHASNFVQIILGDFNTYFDFEFPLELLTFTPAHKLELKFFLSQKKYNPCFQVFQRYFAQLALSNLSYPHFIDGLLRKYERINTRLDVCETFTNFKDFRIIDPTRADRLLFRSPENIWDVCDAWVIGHQPIGTDADDLVIFPSDHKGVVVKMFKK</sequence>
<evidence type="ECO:0000256" key="1">
    <source>
        <dbReference type="ARBA" id="ARBA00001936"/>
    </source>
</evidence>
<protein>
    <recommendedName>
        <fullName evidence="12">Endonuclease/exonuclease/phosphatase domain-containing protein</fullName>
    </recommendedName>
</protein>
<keyword evidence="4" id="KW-0540">Nuclease</keyword>
<dbReference type="GO" id="GO:0005737">
    <property type="term" value="C:cytoplasm"/>
    <property type="evidence" value="ECO:0007669"/>
    <property type="project" value="TreeGrafter"/>
</dbReference>
<evidence type="ECO:0000256" key="10">
    <source>
        <dbReference type="ARBA" id="ARBA00023242"/>
    </source>
</evidence>
<dbReference type="GO" id="GO:0003697">
    <property type="term" value="F:single-stranded DNA binding"/>
    <property type="evidence" value="ECO:0007669"/>
    <property type="project" value="TreeGrafter"/>
</dbReference>
<dbReference type="Proteomes" id="UP000023152">
    <property type="component" value="Unassembled WGS sequence"/>
</dbReference>
<comment type="cofactor">
    <cofactor evidence="1">
        <name>Mn(2+)</name>
        <dbReference type="ChEBI" id="CHEBI:29035"/>
    </cofactor>
</comment>
<dbReference type="GO" id="GO:0004518">
    <property type="term" value="F:nuclease activity"/>
    <property type="evidence" value="ECO:0007669"/>
    <property type="project" value="UniProtKB-KW"/>
</dbReference>
<evidence type="ECO:0000256" key="8">
    <source>
        <dbReference type="ARBA" id="ARBA00022842"/>
    </source>
</evidence>
<dbReference type="Gene3D" id="3.60.10.10">
    <property type="entry name" value="Endonuclease/exonuclease/phosphatase"/>
    <property type="match status" value="1"/>
</dbReference>
<dbReference type="InterPro" id="IPR036691">
    <property type="entry name" value="Endo/exonu/phosph_ase_sf"/>
</dbReference>
<gene>
    <name evidence="13" type="ORF">RFI_26380</name>
</gene>
<dbReference type="PANTHER" id="PTHR15822:SF4">
    <property type="entry name" value="TYROSYL-DNA PHOSPHODIESTERASE 2"/>
    <property type="match status" value="1"/>
</dbReference>
<keyword evidence="8" id="KW-0460">Magnesium</keyword>
<keyword evidence="11" id="KW-0472">Membrane</keyword>
<name>X6MBF8_RETFI</name>
<keyword evidence="11" id="KW-1133">Transmembrane helix</keyword>
<evidence type="ECO:0000256" key="5">
    <source>
        <dbReference type="ARBA" id="ARBA00022723"/>
    </source>
</evidence>
<comment type="subcellular location">
    <subcellularLocation>
        <location evidence="3">Nucleus</location>
        <location evidence="3">PML body</location>
    </subcellularLocation>
</comment>
<dbReference type="PANTHER" id="PTHR15822">
    <property type="entry name" value="TRAF AND TNF RECEPTOR-ASSOCIATED PROTEIN"/>
    <property type="match status" value="1"/>
</dbReference>
<keyword evidence="5" id="KW-0479">Metal-binding</keyword>
<keyword evidence="6" id="KW-0227">DNA damage</keyword>
<dbReference type="EMBL" id="ASPP01022895">
    <property type="protein sequence ID" value="ETO10996.1"/>
    <property type="molecule type" value="Genomic_DNA"/>
</dbReference>
<dbReference type="AlphaFoldDB" id="X6MBF8"/>
<evidence type="ECO:0000313" key="13">
    <source>
        <dbReference type="EMBL" id="ETO10996.1"/>
    </source>
</evidence>
<dbReference type="InterPro" id="IPR005135">
    <property type="entry name" value="Endo/exonuclease/phosphatase"/>
</dbReference>
<keyword evidence="11" id="KW-0812">Transmembrane</keyword>
<dbReference type="GO" id="GO:0070260">
    <property type="term" value="F:5'-tyrosyl-DNA phosphodiesterase activity"/>
    <property type="evidence" value="ECO:0007669"/>
    <property type="project" value="TreeGrafter"/>
</dbReference>
<dbReference type="InterPro" id="IPR051547">
    <property type="entry name" value="TDP2-like"/>
</dbReference>
<reference evidence="13 14" key="1">
    <citation type="journal article" date="2013" name="Curr. Biol.">
        <title>The Genome of the Foraminiferan Reticulomyxa filosa.</title>
        <authorList>
            <person name="Glockner G."/>
            <person name="Hulsmann N."/>
            <person name="Schleicher M."/>
            <person name="Noegel A.A."/>
            <person name="Eichinger L."/>
            <person name="Gallinger C."/>
            <person name="Pawlowski J."/>
            <person name="Sierra R."/>
            <person name="Euteneuer U."/>
            <person name="Pillet L."/>
            <person name="Moustafa A."/>
            <person name="Platzer M."/>
            <person name="Groth M."/>
            <person name="Szafranski K."/>
            <person name="Schliwa M."/>
        </authorList>
    </citation>
    <scope>NUCLEOTIDE SEQUENCE [LARGE SCALE GENOMIC DNA]</scope>
</reference>
<evidence type="ECO:0000256" key="9">
    <source>
        <dbReference type="ARBA" id="ARBA00023204"/>
    </source>
</evidence>
<keyword evidence="14" id="KW-1185">Reference proteome</keyword>
<accession>X6MBF8</accession>
<dbReference type="Pfam" id="PF03372">
    <property type="entry name" value="Exo_endo_phos"/>
    <property type="match status" value="1"/>
</dbReference>
<proteinExistence type="predicted"/>
<evidence type="ECO:0000256" key="4">
    <source>
        <dbReference type="ARBA" id="ARBA00022722"/>
    </source>
</evidence>
<comment type="caution">
    <text evidence="13">The sequence shown here is derived from an EMBL/GenBank/DDBJ whole genome shotgun (WGS) entry which is preliminary data.</text>
</comment>
<evidence type="ECO:0000256" key="11">
    <source>
        <dbReference type="SAM" id="Phobius"/>
    </source>
</evidence>
<feature type="domain" description="Endonuclease/exonuclease/phosphatase" evidence="12">
    <location>
        <begin position="196"/>
        <end position="374"/>
    </location>
</feature>
<dbReference type="GO" id="GO:0046872">
    <property type="term" value="F:metal ion binding"/>
    <property type="evidence" value="ECO:0007669"/>
    <property type="project" value="UniProtKB-KW"/>
</dbReference>
<evidence type="ECO:0000256" key="3">
    <source>
        <dbReference type="ARBA" id="ARBA00004322"/>
    </source>
</evidence>
<evidence type="ECO:0000256" key="2">
    <source>
        <dbReference type="ARBA" id="ARBA00001946"/>
    </source>
</evidence>
<dbReference type="SUPFAM" id="SSF56219">
    <property type="entry name" value="DNase I-like"/>
    <property type="match status" value="1"/>
</dbReference>
<evidence type="ECO:0000259" key="12">
    <source>
        <dbReference type="Pfam" id="PF03372"/>
    </source>
</evidence>
<dbReference type="GO" id="GO:0006302">
    <property type="term" value="P:double-strand break repair"/>
    <property type="evidence" value="ECO:0007669"/>
    <property type="project" value="TreeGrafter"/>
</dbReference>